<organism evidence="1 2">
    <name type="scientific">Aphanomyces euteiches</name>
    <dbReference type="NCBI Taxonomy" id="100861"/>
    <lineage>
        <taxon>Eukaryota</taxon>
        <taxon>Sar</taxon>
        <taxon>Stramenopiles</taxon>
        <taxon>Oomycota</taxon>
        <taxon>Saprolegniomycetes</taxon>
        <taxon>Saprolegniales</taxon>
        <taxon>Verrucalvaceae</taxon>
        <taxon>Aphanomyces</taxon>
    </lineage>
</organism>
<protein>
    <submittedName>
        <fullName evidence="1">Uncharacterized protein</fullName>
    </submittedName>
</protein>
<proteinExistence type="predicted"/>
<dbReference type="EMBL" id="VJMJ01000215">
    <property type="protein sequence ID" value="KAF0726476.1"/>
    <property type="molecule type" value="Genomic_DNA"/>
</dbReference>
<dbReference type="Proteomes" id="UP000481153">
    <property type="component" value="Unassembled WGS sequence"/>
</dbReference>
<sequence>MLEAIQRCGYTPEKHKEFLVYGIGDAVARGHMDMAQYLTIQVQAVNPLELVNSFDDASRESLKANIVALFETQRLDLPWLLNTWATIIPSTWMIRCQRECRQLALAHRNWDYLLRLTKINGRQQIKYGEDLTRAIKLGWLDAVEWLRLKTDVKVRHWHIAEAFHAFQQDKPSTGIILEKLLTWSLLELEARHEMLPHMDVFMHEALKLGHDKAMEIIWTTCAHPTSQHMTNVPKMLRDICIVRGKLSPRFVMTTFGQSEKRQLEGECLALALKVQDWTWITWWLDNMDMDANVDLVLESSKALESIDHSNRPRNNT</sequence>
<evidence type="ECO:0000313" key="1">
    <source>
        <dbReference type="EMBL" id="KAF0726476.1"/>
    </source>
</evidence>
<name>A0A6G0WH60_9STRA</name>
<accession>A0A6G0WH60</accession>
<keyword evidence="2" id="KW-1185">Reference proteome</keyword>
<evidence type="ECO:0000313" key="2">
    <source>
        <dbReference type="Proteomes" id="UP000481153"/>
    </source>
</evidence>
<dbReference type="AlphaFoldDB" id="A0A6G0WH60"/>
<dbReference type="VEuPathDB" id="FungiDB:AeMF1_004864"/>
<gene>
    <name evidence="1" type="ORF">Ae201684_015290</name>
</gene>
<comment type="caution">
    <text evidence="1">The sequence shown here is derived from an EMBL/GenBank/DDBJ whole genome shotgun (WGS) entry which is preliminary data.</text>
</comment>
<reference evidence="1 2" key="1">
    <citation type="submission" date="2019-07" db="EMBL/GenBank/DDBJ databases">
        <title>Genomics analysis of Aphanomyces spp. identifies a new class of oomycete effector associated with host adaptation.</title>
        <authorList>
            <person name="Gaulin E."/>
        </authorList>
    </citation>
    <scope>NUCLEOTIDE SEQUENCE [LARGE SCALE GENOMIC DNA]</scope>
    <source>
        <strain evidence="1 2">ATCC 201684</strain>
    </source>
</reference>